<evidence type="ECO:0008006" key="4">
    <source>
        <dbReference type="Google" id="ProtNLM"/>
    </source>
</evidence>
<proteinExistence type="predicted"/>
<reference evidence="3" key="1">
    <citation type="journal article" date="2019" name="Int. J. Syst. Evol. Microbiol.">
        <title>The Global Catalogue of Microorganisms (GCM) 10K type strain sequencing project: providing services to taxonomists for standard genome sequencing and annotation.</title>
        <authorList>
            <consortium name="The Broad Institute Genomics Platform"/>
            <consortium name="The Broad Institute Genome Sequencing Center for Infectious Disease"/>
            <person name="Wu L."/>
            <person name="Ma J."/>
        </authorList>
    </citation>
    <scope>NUCLEOTIDE SEQUENCE [LARGE SCALE GENOMIC DNA]</scope>
    <source>
        <strain evidence="3">JCM 17551</strain>
    </source>
</reference>
<keyword evidence="3" id="KW-1185">Reference proteome</keyword>
<keyword evidence="1" id="KW-0812">Transmembrane</keyword>
<dbReference type="RefSeq" id="WP_344796078.1">
    <property type="nucleotide sequence ID" value="NZ_BAABBN010000004.1"/>
</dbReference>
<evidence type="ECO:0000313" key="2">
    <source>
        <dbReference type="EMBL" id="GAA3916946.1"/>
    </source>
</evidence>
<evidence type="ECO:0000256" key="1">
    <source>
        <dbReference type="SAM" id="Phobius"/>
    </source>
</evidence>
<dbReference type="EMBL" id="BAABBN010000004">
    <property type="protein sequence ID" value="GAA3916946.1"/>
    <property type="molecule type" value="Genomic_DNA"/>
</dbReference>
<keyword evidence="1" id="KW-0472">Membrane</keyword>
<dbReference type="Proteomes" id="UP001501565">
    <property type="component" value="Unassembled WGS sequence"/>
</dbReference>
<accession>A0ABP7M882</accession>
<name>A0ABP7M882_9GAMM</name>
<gene>
    <name evidence="2" type="ORF">GCM10022277_09790</name>
</gene>
<feature type="transmembrane region" description="Helical" evidence="1">
    <location>
        <begin position="12"/>
        <end position="31"/>
    </location>
</feature>
<comment type="caution">
    <text evidence="2">The sequence shown here is derived from an EMBL/GenBank/DDBJ whole genome shotgun (WGS) entry which is preliminary data.</text>
</comment>
<feature type="transmembrane region" description="Helical" evidence="1">
    <location>
        <begin position="37"/>
        <end position="54"/>
    </location>
</feature>
<protein>
    <recommendedName>
        <fullName evidence="4">DUF4229 domain-containing protein</fullName>
    </recommendedName>
</protein>
<evidence type="ECO:0000313" key="3">
    <source>
        <dbReference type="Proteomes" id="UP001501565"/>
    </source>
</evidence>
<organism evidence="2 3">
    <name type="scientific">Litoribacillus peritrichatus</name>
    <dbReference type="NCBI Taxonomy" id="718191"/>
    <lineage>
        <taxon>Bacteria</taxon>
        <taxon>Pseudomonadati</taxon>
        <taxon>Pseudomonadota</taxon>
        <taxon>Gammaproteobacteria</taxon>
        <taxon>Oceanospirillales</taxon>
        <taxon>Oceanospirillaceae</taxon>
        <taxon>Litoribacillus</taxon>
    </lineage>
</organism>
<sequence>MVNTLRKLLKVRLSVVLAVVFVALMVAYYFFSFIGEYVVLILLAVAFTSSSVKSKKLSRRVKLLEAELAELRDN</sequence>
<keyword evidence="1" id="KW-1133">Transmembrane helix</keyword>